<organism evidence="2 3">
    <name type="scientific">Janthinobacterium fluminis</name>
    <dbReference type="NCBI Taxonomy" id="2987524"/>
    <lineage>
        <taxon>Bacteria</taxon>
        <taxon>Pseudomonadati</taxon>
        <taxon>Pseudomonadota</taxon>
        <taxon>Betaproteobacteria</taxon>
        <taxon>Burkholderiales</taxon>
        <taxon>Oxalobacteraceae</taxon>
        <taxon>Janthinobacterium</taxon>
    </lineage>
</organism>
<reference evidence="2 3" key="1">
    <citation type="submission" date="2022-10" db="EMBL/GenBank/DDBJ databases">
        <title>Janthinobacterium sp. hw3 Genome sequencing.</title>
        <authorList>
            <person name="Park S."/>
        </authorList>
    </citation>
    <scope>NUCLEOTIDE SEQUENCE [LARGE SCALE GENOMIC DNA]</scope>
    <source>
        <strain evidence="3">hw3</strain>
    </source>
</reference>
<gene>
    <name evidence="2" type="ORF">OIK44_12680</name>
</gene>
<feature type="transmembrane region" description="Helical" evidence="1">
    <location>
        <begin position="12"/>
        <end position="34"/>
    </location>
</feature>
<evidence type="ECO:0000313" key="3">
    <source>
        <dbReference type="Proteomes" id="UP001221208"/>
    </source>
</evidence>
<dbReference type="EMBL" id="JAQQXR010000004">
    <property type="protein sequence ID" value="MDC8758437.1"/>
    <property type="molecule type" value="Genomic_DNA"/>
</dbReference>
<sequence length="131" mass="13697">MGRTELHRGRQGGISLVGLIVVLAIVGFVGVLGLKIVPTYVEYRAISNGIKLAKAGGNTVREIQAAFDKNASATYIETITGKDLVIGAENGEIQVSFAYEKKIPLVGPASLLIDYSGSTAQPGSAGPKPRE</sequence>
<proteinExistence type="predicted"/>
<keyword evidence="1" id="KW-1133">Transmembrane helix</keyword>
<comment type="caution">
    <text evidence="2">The sequence shown here is derived from an EMBL/GenBank/DDBJ whole genome shotgun (WGS) entry which is preliminary data.</text>
</comment>
<dbReference type="Proteomes" id="UP001221208">
    <property type="component" value="Unassembled WGS sequence"/>
</dbReference>
<keyword evidence="3" id="KW-1185">Reference proteome</keyword>
<evidence type="ECO:0000256" key="1">
    <source>
        <dbReference type="SAM" id="Phobius"/>
    </source>
</evidence>
<dbReference type="RefSeq" id="WP_273671114.1">
    <property type="nucleotide sequence ID" value="NZ_JAQQXR010000004.1"/>
</dbReference>
<name>A0ABT5K0D9_9BURK</name>
<protein>
    <submittedName>
        <fullName evidence="2">DUF4845 domain-containing protein</fullName>
    </submittedName>
</protein>
<dbReference type="InterPro" id="IPR032314">
    <property type="entry name" value="DUF4845"/>
</dbReference>
<accession>A0ABT5K0D9</accession>
<dbReference type="Pfam" id="PF16137">
    <property type="entry name" value="DUF4845"/>
    <property type="match status" value="1"/>
</dbReference>
<evidence type="ECO:0000313" key="2">
    <source>
        <dbReference type="EMBL" id="MDC8758437.1"/>
    </source>
</evidence>
<keyword evidence="1" id="KW-0472">Membrane</keyword>
<keyword evidence="1" id="KW-0812">Transmembrane</keyword>